<dbReference type="PANTHER" id="PTHR10629:SF52">
    <property type="entry name" value="DNA (CYTOSINE-5)-METHYLTRANSFERASE 1"/>
    <property type="match status" value="1"/>
</dbReference>
<name>A0A1Z4C514_9GAMM</name>
<dbReference type="PROSITE" id="PS51679">
    <property type="entry name" value="SAM_MT_C5"/>
    <property type="match status" value="1"/>
</dbReference>
<comment type="catalytic activity">
    <reaction evidence="5 8">
        <text>a 2'-deoxycytidine in DNA + S-adenosyl-L-methionine = a 5-methyl-2'-deoxycytidine in DNA + S-adenosyl-L-homocysteine + H(+)</text>
        <dbReference type="Rhea" id="RHEA:13681"/>
        <dbReference type="Rhea" id="RHEA-COMP:11369"/>
        <dbReference type="Rhea" id="RHEA-COMP:11370"/>
        <dbReference type="ChEBI" id="CHEBI:15378"/>
        <dbReference type="ChEBI" id="CHEBI:57856"/>
        <dbReference type="ChEBI" id="CHEBI:59789"/>
        <dbReference type="ChEBI" id="CHEBI:85452"/>
        <dbReference type="ChEBI" id="CHEBI:85454"/>
        <dbReference type="EC" id="2.1.1.37"/>
    </reaction>
</comment>
<evidence type="ECO:0000256" key="8">
    <source>
        <dbReference type="RuleBase" id="RU000417"/>
    </source>
</evidence>
<evidence type="ECO:0000256" key="3">
    <source>
        <dbReference type="ARBA" id="ARBA00022691"/>
    </source>
</evidence>
<dbReference type="GO" id="GO:0003677">
    <property type="term" value="F:DNA binding"/>
    <property type="evidence" value="ECO:0007669"/>
    <property type="project" value="TreeGrafter"/>
</dbReference>
<dbReference type="REBASE" id="209093">
    <property type="entry name" value="M.MpsM2ORF4160P"/>
</dbReference>
<dbReference type="NCBIfam" id="TIGR00675">
    <property type="entry name" value="dcm"/>
    <property type="match status" value="1"/>
</dbReference>
<dbReference type="InterPro" id="IPR050390">
    <property type="entry name" value="C5-Methyltransferase"/>
</dbReference>
<dbReference type="Gene3D" id="3.40.50.150">
    <property type="entry name" value="Vaccinia Virus protein VP39"/>
    <property type="match status" value="1"/>
</dbReference>
<dbReference type="Pfam" id="PF00145">
    <property type="entry name" value="DNA_methylase"/>
    <property type="match status" value="1"/>
</dbReference>
<feature type="active site" evidence="6">
    <location>
        <position position="80"/>
    </location>
</feature>
<dbReference type="EC" id="2.1.1.37" evidence="8"/>
<dbReference type="GO" id="GO:0009307">
    <property type="term" value="P:DNA restriction-modification system"/>
    <property type="evidence" value="ECO:0007669"/>
    <property type="project" value="UniProtKB-KW"/>
</dbReference>
<keyword evidence="3 6" id="KW-0949">S-adenosyl-L-methionine</keyword>
<comment type="similarity">
    <text evidence="6 7">Belongs to the class I-like SAM-binding methyltransferase superfamily. C5-methyltransferase family.</text>
</comment>
<evidence type="ECO:0000256" key="2">
    <source>
        <dbReference type="ARBA" id="ARBA00022679"/>
    </source>
</evidence>
<evidence type="ECO:0000256" key="4">
    <source>
        <dbReference type="ARBA" id="ARBA00022747"/>
    </source>
</evidence>
<keyword evidence="4" id="KW-0680">Restriction system</keyword>
<dbReference type="SUPFAM" id="SSF53335">
    <property type="entry name" value="S-adenosyl-L-methionine-dependent methyltransferases"/>
    <property type="match status" value="1"/>
</dbReference>
<dbReference type="InterPro" id="IPR029063">
    <property type="entry name" value="SAM-dependent_MTases_sf"/>
</dbReference>
<organism evidence="9 10">
    <name type="scientific">Methylovulum psychrotolerans</name>
    <dbReference type="NCBI Taxonomy" id="1704499"/>
    <lineage>
        <taxon>Bacteria</taxon>
        <taxon>Pseudomonadati</taxon>
        <taxon>Pseudomonadota</taxon>
        <taxon>Gammaproteobacteria</taxon>
        <taxon>Methylococcales</taxon>
        <taxon>Methylococcaceae</taxon>
        <taxon>Methylovulum</taxon>
    </lineage>
</organism>
<dbReference type="PROSITE" id="PS00094">
    <property type="entry name" value="C5_MTASE_1"/>
    <property type="match status" value="1"/>
</dbReference>
<dbReference type="InterPro" id="IPR018117">
    <property type="entry name" value="C5_DNA_meth_AS"/>
</dbReference>
<evidence type="ECO:0000256" key="6">
    <source>
        <dbReference type="PROSITE-ProRule" id="PRU01016"/>
    </source>
</evidence>
<evidence type="ECO:0000256" key="7">
    <source>
        <dbReference type="RuleBase" id="RU000416"/>
    </source>
</evidence>
<reference evidence="9 10" key="1">
    <citation type="submission" date="2017-06" db="EMBL/GenBank/DDBJ databases">
        <title>Genome Sequencing of the methanotroph Methylovulum psychrotolerants str. HV10-M2 isolated from a high-altitude environment.</title>
        <authorList>
            <person name="Mateos-Rivera A."/>
        </authorList>
    </citation>
    <scope>NUCLEOTIDE SEQUENCE [LARGE SCALE GENOMIC DNA]</scope>
    <source>
        <strain evidence="9 10">HV10_M2</strain>
    </source>
</reference>
<evidence type="ECO:0000313" key="10">
    <source>
        <dbReference type="Proteomes" id="UP000197019"/>
    </source>
</evidence>
<keyword evidence="2 6" id="KW-0808">Transferase</keyword>
<dbReference type="OrthoDB" id="9813719at2"/>
<gene>
    <name evidence="9" type="ORF">CEK71_04160</name>
</gene>
<dbReference type="Proteomes" id="UP000197019">
    <property type="component" value="Chromosome"/>
</dbReference>
<protein>
    <recommendedName>
        <fullName evidence="8">Cytosine-specific methyltransferase</fullName>
        <ecNumber evidence="8">2.1.1.37</ecNumber>
    </recommendedName>
</protein>
<sequence length="389" mass="43022">MKSVDLFAGAGGLSCGLKQSGFNPLLANELAPQYAETYQLNHPETQMMVGDVRQVCEANIKKLLGVEEGEIDLVAGGPPCQGFSINAPIRTLDDARNHLFKDFLRVVAALKPKAVLIENVPGIVSIGKGTVVQQIYAELEMLGYKVNHKILFAGHYGIPQMRFRTVFIGIRGYQGEIVFPEPEFAAKAVANFTGAKELCISTPPLFYPNLKPQVNVWDALSDLPEIANNQITSPDGYTCPPQNAYQTYLRNGCEQLTAHYCARLAEVNLERLKHIPQGGSWRDIPHDLLPNGLKRARRSDHTKRYGRLHPEALCSTVLTKCDPHWGSFFHPTQNRVISVREAARIQSFPDSYRFSGSITQQYEQIGNAVPPLLGKAIGDEIIKMLGDIA</sequence>
<evidence type="ECO:0000256" key="1">
    <source>
        <dbReference type="ARBA" id="ARBA00022603"/>
    </source>
</evidence>
<dbReference type="GO" id="GO:0032259">
    <property type="term" value="P:methylation"/>
    <property type="evidence" value="ECO:0007669"/>
    <property type="project" value="UniProtKB-KW"/>
</dbReference>
<evidence type="ECO:0000256" key="5">
    <source>
        <dbReference type="ARBA" id="ARBA00047422"/>
    </source>
</evidence>
<dbReference type="PRINTS" id="PR00105">
    <property type="entry name" value="C5METTRFRASE"/>
</dbReference>
<dbReference type="GO" id="GO:0003886">
    <property type="term" value="F:DNA (cytosine-5-)-methyltransferase activity"/>
    <property type="evidence" value="ECO:0007669"/>
    <property type="project" value="UniProtKB-EC"/>
</dbReference>
<dbReference type="EMBL" id="CP022129">
    <property type="protein sequence ID" value="ASF48636.1"/>
    <property type="molecule type" value="Genomic_DNA"/>
</dbReference>
<evidence type="ECO:0000313" key="9">
    <source>
        <dbReference type="EMBL" id="ASF48636.1"/>
    </source>
</evidence>
<dbReference type="KEGG" id="mpsy:CEK71_04160"/>
<dbReference type="GO" id="GO:0044027">
    <property type="term" value="P:negative regulation of gene expression via chromosomal CpG island methylation"/>
    <property type="evidence" value="ECO:0007669"/>
    <property type="project" value="TreeGrafter"/>
</dbReference>
<proteinExistence type="inferred from homology"/>
<dbReference type="InterPro" id="IPR001525">
    <property type="entry name" value="C5_MeTfrase"/>
</dbReference>
<dbReference type="RefSeq" id="WP_088621497.1">
    <property type="nucleotide sequence ID" value="NZ_CP022129.1"/>
</dbReference>
<keyword evidence="10" id="KW-1185">Reference proteome</keyword>
<accession>A0A1Z4C514</accession>
<dbReference type="Gene3D" id="3.90.120.10">
    <property type="entry name" value="DNA Methylase, subunit A, domain 2"/>
    <property type="match status" value="1"/>
</dbReference>
<keyword evidence="1 6" id="KW-0489">Methyltransferase</keyword>
<dbReference type="PANTHER" id="PTHR10629">
    <property type="entry name" value="CYTOSINE-SPECIFIC METHYLTRANSFERASE"/>
    <property type="match status" value="1"/>
</dbReference>
<dbReference type="AlphaFoldDB" id="A0A1Z4C514"/>